<evidence type="ECO:0000256" key="3">
    <source>
        <dbReference type="ARBA" id="ARBA00006428"/>
    </source>
</evidence>
<keyword evidence="12" id="KW-0460">Magnesium</keyword>
<dbReference type="InterPro" id="IPR039063">
    <property type="entry name" value="RibK_CTP-dep"/>
</dbReference>
<evidence type="ECO:0000256" key="8">
    <source>
        <dbReference type="ARBA" id="ARBA00022679"/>
    </source>
</evidence>
<dbReference type="RefSeq" id="WP_169254330.1">
    <property type="nucleotide sequence ID" value="NZ_WTVN01000001.1"/>
</dbReference>
<comment type="pathway">
    <text evidence="2">Cofactor biosynthesis; FMN biosynthesis; FMN from riboflavin (CTP route): step 1/1.</text>
</comment>
<protein>
    <recommendedName>
        <fullName evidence="5">Riboflavin kinase</fullName>
        <ecNumber evidence="4">2.7.1.161</ecNumber>
    </recommendedName>
    <alternativeName>
        <fullName evidence="14">CTP-dependent riboflavin kinase</fullName>
    </alternativeName>
    <alternativeName>
        <fullName evidence="15">CTP:riboflavin 5'-phosphotransferase</fullName>
    </alternativeName>
    <alternativeName>
        <fullName evidence="13">Flavokinase</fullName>
    </alternativeName>
</protein>
<dbReference type="PANTHER" id="PTHR40706">
    <property type="entry name" value="RIBOFLAVIN KINASE"/>
    <property type="match status" value="1"/>
</dbReference>
<keyword evidence="11" id="KW-0418">Kinase</keyword>
<dbReference type="PANTHER" id="PTHR40706:SF1">
    <property type="entry name" value="RIBOFLAVIN KINASE"/>
    <property type="match status" value="1"/>
</dbReference>
<dbReference type="Proteomes" id="UP000623795">
    <property type="component" value="Unassembled WGS sequence"/>
</dbReference>
<dbReference type="InterPro" id="IPR023602">
    <property type="entry name" value="Riboflavin_kinase_CTP-dep"/>
</dbReference>
<comment type="cofactor">
    <cofactor evidence="1">
        <name>Mg(2+)</name>
        <dbReference type="ChEBI" id="CHEBI:18420"/>
    </cofactor>
</comment>
<dbReference type="SUPFAM" id="SSF82114">
    <property type="entry name" value="Riboflavin kinase-like"/>
    <property type="match status" value="1"/>
</dbReference>
<evidence type="ECO:0000256" key="11">
    <source>
        <dbReference type="ARBA" id="ARBA00022777"/>
    </source>
</evidence>
<evidence type="ECO:0000256" key="1">
    <source>
        <dbReference type="ARBA" id="ARBA00001946"/>
    </source>
</evidence>
<evidence type="ECO:0000256" key="2">
    <source>
        <dbReference type="ARBA" id="ARBA00005219"/>
    </source>
</evidence>
<dbReference type="EMBL" id="WTVN01000001">
    <property type="protein sequence ID" value="NMG42427.1"/>
    <property type="molecule type" value="Genomic_DNA"/>
</dbReference>
<evidence type="ECO:0000313" key="19">
    <source>
        <dbReference type="Proteomes" id="UP000623795"/>
    </source>
</evidence>
<keyword evidence="7" id="KW-0288">FMN</keyword>
<organism evidence="18 19">
    <name type="scientific">Aromatoleum toluvorans</name>
    <dbReference type="NCBI Taxonomy" id="92002"/>
    <lineage>
        <taxon>Bacteria</taxon>
        <taxon>Pseudomonadati</taxon>
        <taxon>Pseudomonadota</taxon>
        <taxon>Betaproteobacteria</taxon>
        <taxon>Rhodocyclales</taxon>
        <taxon>Rhodocyclaceae</taxon>
        <taxon>Aromatoleum</taxon>
    </lineage>
</organism>
<evidence type="ECO:0000259" key="17">
    <source>
        <dbReference type="Pfam" id="PF01982"/>
    </source>
</evidence>
<evidence type="ECO:0000313" key="18">
    <source>
        <dbReference type="EMBL" id="NMG42427.1"/>
    </source>
</evidence>
<keyword evidence="9" id="KW-0479">Metal-binding</keyword>
<evidence type="ECO:0000256" key="13">
    <source>
        <dbReference type="ARBA" id="ARBA00029789"/>
    </source>
</evidence>
<evidence type="ECO:0000256" key="5">
    <source>
        <dbReference type="ARBA" id="ARBA00017394"/>
    </source>
</evidence>
<keyword evidence="6" id="KW-0285">Flavoprotein</keyword>
<comment type="catalytic activity">
    <reaction evidence="16">
        <text>riboflavin + CTP = CDP + FMN + H(+)</text>
        <dbReference type="Rhea" id="RHEA:25021"/>
        <dbReference type="ChEBI" id="CHEBI:15378"/>
        <dbReference type="ChEBI" id="CHEBI:37563"/>
        <dbReference type="ChEBI" id="CHEBI:57986"/>
        <dbReference type="ChEBI" id="CHEBI:58069"/>
        <dbReference type="ChEBI" id="CHEBI:58210"/>
        <dbReference type="EC" id="2.7.1.161"/>
    </reaction>
</comment>
<evidence type="ECO:0000256" key="12">
    <source>
        <dbReference type="ARBA" id="ARBA00022842"/>
    </source>
</evidence>
<comment type="caution">
    <text evidence="18">The sequence shown here is derived from an EMBL/GenBank/DDBJ whole genome shotgun (WGS) entry which is preliminary data.</text>
</comment>
<dbReference type="Pfam" id="PF01982">
    <property type="entry name" value="CTP-dep_RFKase"/>
    <property type="match status" value="1"/>
</dbReference>
<proteinExistence type="inferred from homology"/>
<evidence type="ECO:0000256" key="15">
    <source>
        <dbReference type="ARBA" id="ARBA00033116"/>
    </source>
</evidence>
<feature type="domain" description="Riboflavin kinase" evidence="17">
    <location>
        <begin position="14"/>
        <end position="131"/>
    </location>
</feature>
<dbReference type="EC" id="2.7.1.161" evidence="4"/>
<gene>
    <name evidence="18" type="ORF">GPA22_01595</name>
</gene>
<dbReference type="Gene3D" id="2.40.30.30">
    <property type="entry name" value="Riboflavin kinase-like"/>
    <property type="match status" value="1"/>
</dbReference>
<evidence type="ECO:0000256" key="7">
    <source>
        <dbReference type="ARBA" id="ARBA00022643"/>
    </source>
</evidence>
<evidence type="ECO:0000256" key="10">
    <source>
        <dbReference type="ARBA" id="ARBA00022741"/>
    </source>
</evidence>
<dbReference type="InterPro" id="IPR023465">
    <property type="entry name" value="Riboflavin_kinase_dom_sf"/>
</dbReference>
<evidence type="ECO:0000256" key="14">
    <source>
        <dbReference type="ARBA" id="ARBA00030544"/>
    </source>
</evidence>
<evidence type="ECO:0000256" key="9">
    <source>
        <dbReference type="ARBA" id="ARBA00022723"/>
    </source>
</evidence>
<keyword evidence="19" id="KW-1185">Reference proteome</keyword>
<evidence type="ECO:0000256" key="16">
    <source>
        <dbReference type="ARBA" id="ARBA00047857"/>
    </source>
</evidence>
<name>A0ABX1PUQ6_9RHOO</name>
<comment type="similarity">
    <text evidence="3">Belongs to the archaeal riboflavin kinase family.</text>
</comment>
<sequence length="145" mass="15793">MMTSTTSLELEGEVAPGRGEGSRFTAIDWVIHEFRNKLGFIPWPGTFNLRMGGTAWDWARERLRAAAGIVITPRDGFCAAKCFGVSIAGHLTGAVVFPEMPDYPDDKFEIVSPLPIRETLGLQDGDLVNLRLDLFPSVRGDAAAA</sequence>
<evidence type="ECO:0000256" key="6">
    <source>
        <dbReference type="ARBA" id="ARBA00022630"/>
    </source>
</evidence>
<keyword evidence="10" id="KW-0547">Nucleotide-binding</keyword>
<accession>A0ABX1PUQ6</accession>
<evidence type="ECO:0000256" key="4">
    <source>
        <dbReference type="ARBA" id="ARBA00011987"/>
    </source>
</evidence>
<keyword evidence="8" id="KW-0808">Transferase</keyword>
<reference evidence="18 19" key="1">
    <citation type="submission" date="2019-12" db="EMBL/GenBank/DDBJ databases">
        <title>Comparative genomics gives insights into the taxonomy of the Azoarcus-Aromatoleum group and reveals separate origins of nif in the plant-associated Azoarcus and non-plant-associated Aromatoleum sub-groups.</title>
        <authorList>
            <person name="Lafos M."/>
            <person name="Maluk M."/>
            <person name="Batista M."/>
            <person name="Junghare M."/>
            <person name="Carmona M."/>
            <person name="Faoro H."/>
            <person name="Cruz L.M."/>
            <person name="Battistoni F."/>
            <person name="De Souza E."/>
            <person name="Pedrosa F."/>
            <person name="Chen W.-M."/>
            <person name="Poole P.S."/>
            <person name="Dixon R.A."/>
            <person name="James E.K."/>
        </authorList>
    </citation>
    <scope>NUCLEOTIDE SEQUENCE [LARGE SCALE GENOMIC DNA]</scope>
    <source>
        <strain evidence="18 19">Td21</strain>
    </source>
</reference>